<dbReference type="PANTHER" id="PTHR10819:SF3">
    <property type="entry name" value="PHOSPHOTRIESTERASE-RELATED PROTEIN"/>
    <property type="match status" value="1"/>
</dbReference>
<keyword evidence="8" id="KW-1185">Reference proteome</keyword>
<dbReference type="Pfam" id="PF18716">
    <property type="entry name" value="VATC"/>
    <property type="match status" value="1"/>
</dbReference>
<name>K3X764_GLOUD</name>
<evidence type="ECO:0000313" key="7">
    <source>
        <dbReference type="EnsemblProtists" id="PYU1_T013063"/>
    </source>
</evidence>
<comment type="similarity">
    <text evidence="4">Belongs to the metallo-dependent hydrolases superfamily. Phosphotriesterase family.</text>
</comment>
<dbReference type="GO" id="GO:0008270">
    <property type="term" value="F:zinc ion binding"/>
    <property type="evidence" value="ECO:0007669"/>
    <property type="project" value="InterPro"/>
</dbReference>
<dbReference type="OMA" id="CHADRWC"/>
<dbReference type="PROSITE" id="PS51347">
    <property type="entry name" value="PHOSPHOTRIESTERASE_2"/>
    <property type="match status" value="1"/>
</dbReference>
<evidence type="ECO:0000259" key="6">
    <source>
        <dbReference type="Pfam" id="PF18716"/>
    </source>
</evidence>
<dbReference type="AlphaFoldDB" id="K3X764"/>
<dbReference type="GO" id="GO:0016787">
    <property type="term" value="F:hydrolase activity"/>
    <property type="evidence" value="ECO:0007669"/>
    <property type="project" value="UniProtKB-KW"/>
</dbReference>
<feature type="region of interest" description="Disordered" evidence="5">
    <location>
        <begin position="31"/>
        <end position="50"/>
    </location>
</feature>
<dbReference type="EMBL" id="GL376570">
    <property type="status" value="NOT_ANNOTATED_CDS"/>
    <property type="molecule type" value="Genomic_DNA"/>
</dbReference>
<dbReference type="InterPro" id="IPR041540">
    <property type="entry name" value="VATC"/>
</dbReference>
<protein>
    <recommendedName>
        <fullName evidence="6">Vms1-associating treble clef domain-containing protein</fullName>
    </recommendedName>
</protein>
<evidence type="ECO:0000256" key="2">
    <source>
        <dbReference type="ARBA" id="ARBA00022723"/>
    </source>
</evidence>
<sequence>MIRTVAGIVAPEAVAQVLPHEHVLHRITAHAAPTATTNNSSSTSVAPSSSLNGIRNEDLQAYRVSPLALGGQNLVLEKEDEAFRELEILGQAFKDDRAHARPLVVDVTLPIEGRDTFMATRVQVAQKANVHVAVVTTCAFEKIAATFPMGLSPIDQSERLAKVMETELMFGFTAANSEGALNAAQIGAGAIYQQIHVTTHILEEKDTILARGIALAQCRTHAPVYLSFSFDTTTKSEQQQCILAWIHELLRHDAKSDKIVVCHMDRWSDDNDANTAFLQTLLHLGVNLLFNMIGLSTVSDVALINPCITASTAATFEPPRDRTIANCVARLIHQQGSNLNQLLISTTLQQRIQYQRYGGGGYAYLDTFFKQRLLQHHDISDTQLQQLTTGNPLRLLSWYAPPAAPDVPKEYLKCSICKQDFEPIVGEYFTKFAYTYCGTKCLRRHSRRGFTPLDP</sequence>
<evidence type="ECO:0000313" key="8">
    <source>
        <dbReference type="Proteomes" id="UP000019132"/>
    </source>
</evidence>
<comment type="cofactor">
    <cofactor evidence="1">
        <name>a divalent metal cation</name>
        <dbReference type="ChEBI" id="CHEBI:60240"/>
    </cofactor>
</comment>
<organism evidence="7 8">
    <name type="scientific">Globisporangium ultimum (strain ATCC 200006 / CBS 805.95 / DAOM BR144)</name>
    <name type="common">Pythium ultimum</name>
    <dbReference type="NCBI Taxonomy" id="431595"/>
    <lineage>
        <taxon>Eukaryota</taxon>
        <taxon>Sar</taxon>
        <taxon>Stramenopiles</taxon>
        <taxon>Oomycota</taxon>
        <taxon>Peronosporomycetes</taxon>
        <taxon>Pythiales</taxon>
        <taxon>Pythiaceae</taxon>
        <taxon>Globisporangium</taxon>
    </lineage>
</organism>
<evidence type="ECO:0000256" key="4">
    <source>
        <dbReference type="PROSITE-ProRule" id="PRU00679"/>
    </source>
</evidence>
<dbReference type="EnsemblProtists" id="PYU1_T013063">
    <property type="protein sequence ID" value="PYU1_T013063"/>
    <property type="gene ID" value="PYU1_G013036"/>
</dbReference>
<feature type="domain" description="Vms1-associating treble clef" evidence="6">
    <location>
        <begin position="409"/>
        <end position="452"/>
    </location>
</feature>
<accession>K3X764</accession>
<reference evidence="8" key="2">
    <citation type="submission" date="2010-04" db="EMBL/GenBank/DDBJ databases">
        <authorList>
            <person name="Buell R."/>
            <person name="Hamilton J."/>
            <person name="Hostetler J."/>
        </authorList>
    </citation>
    <scope>NUCLEOTIDE SEQUENCE [LARGE SCALE GENOMIC DNA]</scope>
    <source>
        <strain evidence="8">DAOM:BR144</strain>
    </source>
</reference>
<evidence type="ECO:0000256" key="5">
    <source>
        <dbReference type="SAM" id="MobiDB-lite"/>
    </source>
</evidence>
<comment type="caution">
    <text evidence="4">Lacks conserved residue(s) required for the propagation of feature annotation.</text>
</comment>
<keyword evidence="2" id="KW-0479">Metal-binding</keyword>
<dbReference type="eggNOG" id="ENOG502RVNM">
    <property type="taxonomic scope" value="Eukaryota"/>
</dbReference>
<dbReference type="VEuPathDB" id="FungiDB:PYU1_G013036"/>
<dbReference type="Proteomes" id="UP000019132">
    <property type="component" value="Unassembled WGS sequence"/>
</dbReference>
<reference evidence="7" key="3">
    <citation type="submission" date="2015-02" db="UniProtKB">
        <authorList>
            <consortium name="EnsemblProtists"/>
        </authorList>
    </citation>
    <scope>IDENTIFICATION</scope>
    <source>
        <strain evidence="7">DAOM BR144</strain>
    </source>
</reference>
<dbReference type="InterPro" id="IPR001559">
    <property type="entry name" value="Phosphotriesterase"/>
</dbReference>
<dbReference type="Gene3D" id="3.20.20.140">
    <property type="entry name" value="Metal-dependent hydrolases"/>
    <property type="match status" value="1"/>
</dbReference>
<reference evidence="8" key="1">
    <citation type="journal article" date="2010" name="Genome Biol.">
        <title>Genome sequence of the necrotrophic plant pathogen Pythium ultimum reveals original pathogenicity mechanisms and effector repertoire.</title>
        <authorList>
            <person name="Levesque C.A."/>
            <person name="Brouwer H."/>
            <person name="Cano L."/>
            <person name="Hamilton J.P."/>
            <person name="Holt C."/>
            <person name="Huitema E."/>
            <person name="Raffaele S."/>
            <person name="Robideau G.P."/>
            <person name="Thines M."/>
            <person name="Win J."/>
            <person name="Zerillo M.M."/>
            <person name="Beakes G.W."/>
            <person name="Boore J.L."/>
            <person name="Busam D."/>
            <person name="Dumas B."/>
            <person name="Ferriera S."/>
            <person name="Fuerstenberg S.I."/>
            <person name="Gachon C.M."/>
            <person name="Gaulin E."/>
            <person name="Govers F."/>
            <person name="Grenville-Briggs L."/>
            <person name="Horner N."/>
            <person name="Hostetler J."/>
            <person name="Jiang R.H."/>
            <person name="Johnson J."/>
            <person name="Krajaejun T."/>
            <person name="Lin H."/>
            <person name="Meijer H.J."/>
            <person name="Moore B."/>
            <person name="Morris P."/>
            <person name="Phuntmart V."/>
            <person name="Puiu D."/>
            <person name="Shetty J."/>
            <person name="Stajich J.E."/>
            <person name="Tripathy S."/>
            <person name="Wawra S."/>
            <person name="van West P."/>
            <person name="Whitty B.R."/>
            <person name="Coutinho P.M."/>
            <person name="Henrissat B."/>
            <person name="Martin F."/>
            <person name="Thomas P.D."/>
            <person name="Tyler B.M."/>
            <person name="De Vries R.P."/>
            <person name="Kamoun S."/>
            <person name="Yandell M."/>
            <person name="Tisserat N."/>
            <person name="Buell C.R."/>
        </authorList>
    </citation>
    <scope>NUCLEOTIDE SEQUENCE</scope>
    <source>
        <strain evidence="8">DAOM:BR144</strain>
    </source>
</reference>
<dbReference type="InterPro" id="IPR032466">
    <property type="entry name" value="Metal_Hydrolase"/>
</dbReference>
<evidence type="ECO:0000256" key="1">
    <source>
        <dbReference type="ARBA" id="ARBA00001968"/>
    </source>
</evidence>
<dbReference type="InParanoid" id="K3X764"/>
<dbReference type="HOGENOM" id="CLU_052270_0_0_1"/>
<dbReference type="SUPFAM" id="SSF51556">
    <property type="entry name" value="Metallo-dependent hydrolases"/>
    <property type="match status" value="1"/>
</dbReference>
<evidence type="ECO:0000256" key="3">
    <source>
        <dbReference type="ARBA" id="ARBA00022801"/>
    </source>
</evidence>
<keyword evidence="3" id="KW-0378">Hydrolase</keyword>
<proteinExistence type="inferred from homology"/>
<dbReference type="PANTHER" id="PTHR10819">
    <property type="entry name" value="PHOSPHOTRIESTERASE-RELATED"/>
    <property type="match status" value="1"/>
</dbReference>